<feature type="transmembrane region" description="Helical" evidence="16">
    <location>
        <begin position="215"/>
        <end position="239"/>
    </location>
</feature>
<keyword evidence="8 17" id="KW-0732">Signal</keyword>
<evidence type="ECO:0000256" key="6">
    <source>
        <dbReference type="ARBA" id="ARBA00022622"/>
    </source>
</evidence>
<dbReference type="InterPro" id="IPR008427">
    <property type="entry name" value="Extracellular_membr_CFEM_dom"/>
</dbReference>
<dbReference type="InterPro" id="IPR052337">
    <property type="entry name" value="SAT4-like"/>
</dbReference>
<evidence type="ECO:0000313" key="20">
    <source>
        <dbReference type="Proteomes" id="UP001243330"/>
    </source>
</evidence>
<sequence>MRWLQAGLAAAVAFFGVSQGALTDFVGQLPPCGLTCIINAIPASACHSVDNDTCICSNEDLKTQVQVCLLANCTRIEALDVARIEAEACNRPTRERKVDILAPLAIQITGFLMVPLRLYARWTTMHHFAPDDWIMLFTGLMFAVFVVLGQIAGAVAFGEDVWMVRPDELTFGLKQVFYVDESLYLACLGLTKISVLFFYLRIFPNKPFRWATYGTMGYIIISTTVLLFMQIFQCIPFEFNWVGWRGDYGPHHCLDINTLAFVAGGLSISHDIIIILLPLPLLYKLNMSRRKKAGIFFMFSLGVFILITSCVRLQYIVLFTRSLNPTWDFTDPLIWSGVEVSVSMIVVCLPAVRTLLNRILPSIFGSTAATEITPNRKASAGSGFRSIDSNRQYQGRFDYEEERREVARAARLVERRRKFFSFIPKAREPNESELELGDKSKGEVRTDIRHADGGEAAETRRSSMESGIHVSTTTTFEDPLGRGQRDKATF</sequence>
<comment type="caution">
    <text evidence="19">The sequence shown here is derived from an EMBL/GenBank/DDBJ whole genome shotgun (WGS) entry which is preliminary data.</text>
</comment>
<evidence type="ECO:0000313" key="19">
    <source>
        <dbReference type="EMBL" id="KAK1848127.1"/>
    </source>
</evidence>
<keyword evidence="11 14" id="KW-1015">Disulfide bond</keyword>
<evidence type="ECO:0000256" key="7">
    <source>
        <dbReference type="ARBA" id="ARBA00022692"/>
    </source>
</evidence>
<accession>A0AAD9AI89</accession>
<feature type="domain" description="CFEM" evidence="18">
    <location>
        <begin position="4"/>
        <end position="115"/>
    </location>
</feature>
<protein>
    <submittedName>
        <fullName evidence="19">CFEM domain-containing protein</fullName>
    </submittedName>
</protein>
<dbReference type="EMBL" id="JAQOWY010000180">
    <property type="protein sequence ID" value="KAK1848127.1"/>
    <property type="molecule type" value="Genomic_DNA"/>
</dbReference>
<evidence type="ECO:0000256" key="5">
    <source>
        <dbReference type="ARBA" id="ARBA00022525"/>
    </source>
</evidence>
<organism evidence="19 20">
    <name type="scientific">Colletotrichum chrysophilum</name>
    <dbReference type="NCBI Taxonomy" id="1836956"/>
    <lineage>
        <taxon>Eukaryota</taxon>
        <taxon>Fungi</taxon>
        <taxon>Dikarya</taxon>
        <taxon>Ascomycota</taxon>
        <taxon>Pezizomycotina</taxon>
        <taxon>Sordariomycetes</taxon>
        <taxon>Hypocreomycetidae</taxon>
        <taxon>Glomerellales</taxon>
        <taxon>Glomerellaceae</taxon>
        <taxon>Colletotrichum</taxon>
        <taxon>Colletotrichum gloeosporioides species complex</taxon>
    </lineage>
</organism>
<feature type="signal peptide" evidence="17">
    <location>
        <begin position="1"/>
        <end position="20"/>
    </location>
</feature>
<proteinExistence type="inferred from homology"/>
<feature type="transmembrane region" description="Helical" evidence="16">
    <location>
        <begin position="295"/>
        <end position="318"/>
    </location>
</feature>
<keyword evidence="5" id="KW-0964">Secreted</keyword>
<comment type="similarity">
    <text evidence="13">Belongs to the SAT4 family.</text>
</comment>
<keyword evidence="7 16" id="KW-0812">Transmembrane</keyword>
<evidence type="ECO:0000256" key="13">
    <source>
        <dbReference type="ARBA" id="ARBA00038359"/>
    </source>
</evidence>
<evidence type="ECO:0000256" key="2">
    <source>
        <dbReference type="ARBA" id="ARBA00004589"/>
    </source>
</evidence>
<keyword evidence="10 16" id="KW-0472">Membrane</keyword>
<dbReference type="PANTHER" id="PTHR33048:SF160">
    <property type="entry name" value="SAT4 FAMILY MEMBRANE PROTEIN"/>
    <property type="match status" value="1"/>
</dbReference>
<gene>
    <name evidence="19" type="ORF">CCHR01_09243</name>
</gene>
<dbReference type="Pfam" id="PF20684">
    <property type="entry name" value="Fung_rhodopsin"/>
    <property type="match status" value="1"/>
</dbReference>
<dbReference type="GO" id="GO:0098552">
    <property type="term" value="C:side of membrane"/>
    <property type="evidence" value="ECO:0007669"/>
    <property type="project" value="UniProtKB-KW"/>
</dbReference>
<feature type="transmembrane region" description="Helical" evidence="16">
    <location>
        <begin position="183"/>
        <end position="203"/>
    </location>
</feature>
<feature type="transmembrane region" description="Helical" evidence="16">
    <location>
        <begin position="100"/>
        <end position="120"/>
    </location>
</feature>
<feature type="compositionally biased region" description="Basic and acidic residues" evidence="15">
    <location>
        <begin position="479"/>
        <end position="490"/>
    </location>
</feature>
<keyword evidence="12" id="KW-0449">Lipoprotein</keyword>
<feature type="region of interest" description="Disordered" evidence="15">
    <location>
        <begin position="431"/>
        <end position="490"/>
    </location>
</feature>
<dbReference type="PROSITE" id="PS52012">
    <property type="entry name" value="CFEM"/>
    <property type="match status" value="1"/>
</dbReference>
<evidence type="ECO:0000256" key="8">
    <source>
        <dbReference type="ARBA" id="ARBA00022729"/>
    </source>
</evidence>
<keyword evidence="6" id="KW-0325">Glycoprotein</keyword>
<evidence type="ECO:0000256" key="1">
    <source>
        <dbReference type="ARBA" id="ARBA00004141"/>
    </source>
</evidence>
<dbReference type="Proteomes" id="UP001243330">
    <property type="component" value="Unassembled WGS sequence"/>
</dbReference>
<comment type="caution">
    <text evidence="14">Lacks conserved residue(s) required for the propagation of feature annotation.</text>
</comment>
<comment type="similarity">
    <text evidence="4">Belongs to the RBT5 family.</text>
</comment>
<feature type="transmembrane region" description="Helical" evidence="16">
    <location>
        <begin position="333"/>
        <end position="352"/>
    </location>
</feature>
<keyword evidence="9 16" id="KW-1133">Transmembrane helix</keyword>
<feature type="transmembrane region" description="Helical" evidence="16">
    <location>
        <begin position="259"/>
        <end position="283"/>
    </location>
</feature>
<evidence type="ECO:0000256" key="11">
    <source>
        <dbReference type="ARBA" id="ARBA00023157"/>
    </source>
</evidence>
<comment type="subcellular location">
    <subcellularLocation>
        <location evidence="2">Membrane</location>
        <topology evidence="2">Lipid-anchor</topology>
        <topology evidence="2">GPI-anchor</topology>
    </subcellularLocation>
    <subcellularLocation>
        <location evidence="1">Membrane</location>
        <topology evidence="1">Multi-pass membrane protein</topology>
    </subcellularLocation>
    <subcellularLocation>
        <location evidence="3">Secreted</location>
    </subcellularLocation>
</comment>
<evidence type="ECO:0000256" key="16">
    <source>
        <dbReference type="SAM" id="Phobius"/>
    </source>
</evidence>
<feature type="compositionally biased region" description="Basic and acidic residues" evidence="15">
    <location>
        <begin position="431"/>
        <end position="463"/>
    </location>
</feature>
<evidence type="ECO:0000256" key="4">
    <source>
        <dbReference type="ARBA" id="ARBA00010031"/>
    </source>
</evidence>
<reference evidence="19" key="1">
    <citation type="submission" date="2023-01" db="EMBL/GenBank/DDBJ databases">
        <title>Colletotrichum chrysophilum M932 genome sequence.</title>
        <authorList>
            <person name="Baroncelli R."/>
        </authorList>
    </citation>
    <scope>NUCLEOTIDE SEQUENCE</scope>
    <source>
        <strain evidence="19">M932</strain>
    </source>
</reference>
<keyword evidence="20" id="KW-1185">Reference proteome</keyword>
<evidence type="ECO:0000256" key="9">
    <source>
        <dbReference type="ARBA" id="ARBA00022989"/>
    </source>
</evidence>
<evidence type="ECO:0000256" key="3">
    <source>
        <dbReference type="ARBA" id="ARBA00004613"/>
    </source>
</evidence>
<evidence type="ECO:0000256" key="10">
    <source>
        <dbReference type="ARBA" id="ARBA00023136"/>
    </source>
</evidence>
<name>A0AAD9AI89_9PEZI</name>
<dbReference type="GO" id="GO:0005576">
    <property type="term" value="C:extracellular region"/>
    <property type="evidence" value="ECO:0007669"/>
    <property type="project" value="UniProtKB-SubCell"/>
</dbReference>
<dbReference type="SMART" id="SM00747">
    <property type="entry name" value="CFEM"/>
    <property type="match status" value="1"/>
</dbReference>
<dbReference type="AlphaFoldDB" id="A0AAD9AI89"/>
<feature type="disulfide bond" evidence="14">
    <location>
        <begin position="56"/>
        <end position="89"/>
    </location>
</feature>
<evidence type="ECO:0000259" key="18">
    <source>
        <dbReference type="PROSITE" id="PS52012"/>
    </source>
</evidence>
<feature type="chain" id="PRO_5042060398" evidence="17">
    <location>
        <begin position="21"/>
        <end position="490"/>
    </location>
</feature>
<keyword evidence="6" id="KW-0336">GPI-anchor</keyword>
<dbReference type="Pfam" id="PF05730">
    <property type="entry name" value="CFEM"/>
    <property type="match status" value="1"/>
</dbReference>
<feature type="transmembrane region" description="Helical" evidence="16">
    <location>
        <begin position="132"/>
        <end position="157"/>
    </location>
</feature>
<evidence type="ECO:0000256" key="17">
    <source>
        <dbReference type="SAM" id="SignalP"/>
    </source>
</evidence>
<evidence type="ECO:0000256" key="14">
    <source>
        <dbReference type="PROSITE-ProRule" id="PRU01356"/>
    </source>
</evidence>
<evidence type="ECO:0000256" key="15">
    <source>
        <dbReference type="SAM" id="MobiDB-lite"/>
    </source>
</evidence>
<dbReference type="InterPro" id="IPR049326">
    <property type="entry name" value="Rhodopsin_dom_fungi"/>
</dbReference>
<dbReference type="PANTHER" id="PTHR33048">
    <property type="entry name" value="PTH11-LIKE INTEGRAL MEMBRANE PROTEIN (AFU_ORTHOLOGUE AFUA_5G11245)"/>
    <property type="match status" value="1"/>
</dbReference>
<evidence type="ECO:0000256" key="12">
    <source>
        <dbReference type="ARBA" id="ARBA00023288"/>
    </source>
</evidence>